<dbReference type="EMBL" id="CP027806">
    <property type="protein sequence ID" value="AXJ00786.1"/>
    <property type="molecule type" value="Genomic_DNA"/>
</dbReference>
<protein>
    <recommendedName>
        <fullName evidence="3">CBS domain-containing protein</fullName>
    </recommendedName>
</protein>
<dbReference type="OrthoDB" id="1523762at2"/>
<accession>A0A345UJY4</accession>
<name>A0A345UJY4_9BACT</name>
<dbReference type="Proteomes" id="UP000254808">
    <property type="component" value="Chromosome"/>
</dbReference>
<dbReference type="KEGG" id="cprv:CYPRO_1535"/>
<organism evidence="1 2">
    <name type="scientific">Cyclonatronum proteinivorum</name>
    <dbReference type="NCBI Taxonomy" id="1457365"/>
    <lineage>
        <taxon>Bacteria</taxon>
        <taxon>Pseudomonadati</taxon>
        <taxon>Balneolota</taxon>
        <taxon>Balneolia</taxon>
        <taxon>Balneolales</taxon>
        <taxon>Cyclonatronaceae</taxon>
        <taxon>Cyclonatronum</taxon>
    </lineage>
</organism>
<evidence type="ECO:0008006" key="3">
    <source>
        <dbReference type="Google" id="ProtNLM"/>
    </source>
</evidence>
<proteinExistence type="predicted"/>
<evidence type="ECO:0000313" key="2">
    <source>
        <dbReference type="Proteomes" id="UP000254808"/>
    </source>
</evidence>
<dbReference type="SUPFAM" id="SSF54631">
    <property type="entry name" value="CBS-domain pair"/>
    <property type="match status" value="1"/>
</dbReference>
<evidence type="ECO:0000313" key="1">
    <source>
        <dbReference type="EMBL" id="AXJ00786.1"/>
    </source>
</evidence>
<keyword evidence="2" id="KW-1185">Reference proteome</keyword>
<dbReference type="RefSeq" id="WP_114984047.1">
    <property type="nucleotide sequence ID" value="NZ_CP027806.1"/>
</dbReference>
<dbReference type="AlphaFoldDB" id="A0A345UJY4"/>
<reference evidence="1 2" key="1">
    <citation type="submission" date="2018-03" db="EMBL/GenBank/DDBJ databases">
        <title>Phenotypic and genomic properties of Cyclonatronum proteinivorum gen. nov., sp. nov., a haloalkaliphilic bacteroidete from soda lakes possessing Na+-translocating rhodopsin.</title>
        <authorList>
            <person name="Toshchakov S.V."/>
            <person name="Korzhenkov A."/>
            <person name="Samarov N.I."/>
            <person name="Kublanov I.V."/>
            <person name="Muntyan M.S."/>
            <person name="Sorokin D.Y."/>
        </authorList>
    </citation>
    <scope>NUCLEOTIDE SEQUENCE [LARGE SCALE GENOMIC DNA]</scope>
    <source>
        <strain evidence="1 2">Omega</strain>
    </source>
</reference>
<sequence>MFIHEILNPIYQPLCASSSLEDGLQAMGVQHSDVLPVVDLTTGKTLGTVCLEDIRYEKDVQQTIFSKISRNPCRIEPGMHIMDAGRKMIRENANAAVVCDEQQAYSGFVLREEINEALLQLLNISRDGATIMFELQPADYSLTELVRLIEMEGGKIMGIGVEPAASSADRFRVSVKLNTDDIDPILRILNRYGFIITSKSAETESDDDLHDRADELMRFLSI</sequence>
<dbReference type="InterPro" id="IPR046342">
    <property type="entry name" value="CBS_dom_sf"/>
</dbReference>
<dbReference type="Gene3D" id="3.10.580.10">
    <property type="entry name" value="CBS-domain"/>
    <property type="match status" value="1"/>
</dbReference>
<gene>
    <name evidence="1" type="ORF">CYPRO_1535</name>
</gene>